<dbReference type="Proteomes" id="UP000789525">
    <property type="component" value="Unassembled WGS sequence"/>
</dbReference>
<comment type="caution">
    <text evidence="1">The sequence shown here is derived from an EMBL/GenBank/DDBJ whole genome shotgun (WGS) entry which is preliminary data.</text>
</comment>
<proteinExistence type="predicted"/>
<name>A0ACA9NYR1_9GLOM</name>
<dbReference type="EMBL" id="CAJVPT010027289">
    <property type="protein sequence ID" value="CAG8682944.1"/>
    <property type="molecule type" value="Genomic_DNA"/>
</dbReference>
<organism evidence="1 2">
    <name type="scientific">Acaulospora colombiana</name>
    <dbReference type="NCBI Taxonomy" id="27376"/>
    <lineage>
        <taxon>Eukaryota</taxon>
        <taxon>Fungi</taxon>
        <taxon>Fungi incertae sedis</taxon>
        <taxon>Mucoromycota</taxon>
        <taxon>Glomeromycotina</taxon>
        <taxon>Glomeromycetes</taxon>
        <taxon>Diversisporales</taxon>
        <taxon>Acaulosporaceae</taxon>
        <taxon>Acaulospora</taxon>
    </lineage>
</organism>
<gene>
    <name evidence="1" type="ORF">ACOLOM_LOCUS9418</name>
</gene>
<reference evidence="1" key="1">
    <citation type="submission" date="2021-06" db="EMBL/GenBank/DDBJ databases">
        <authorList>
            <person name="Kallberg Y."/>
            <person name="Tangrot J."/>
            <person name="Rosling A."/>
        </authorList>
    </citation>
    <scope>NUCLEOTIDE SEQUENCE</scope>
    <source>
        <strain evidence="1">CL356</strain>
    </source>
</reference>
<feature type="non-terminal residue" evidence="1">
    <location>
        <position position="1"/>
    </location>
</feature>
<evidence type="ECO:0000313" key="1">
    <source>
        <dbReference type="EMBL" id="CAG8682944.1"/>
    </source>
</evidence>
<accession>A0ACA9NYR1</accession>
<evidence type="ECO:0000313" key="2">
    <source>
        <dbReference type="Proteomes" id="UP000789525"/>
    </source>
</evidence>
<keyword evidence="2" id="KW-1185">Reference proteome</keyword>
<sequence>SRNNPKGSPLTLWLNGGPGCSSLFGVFEEIGPCKVHKHGSEITNNIYSWNEVSNVLFVDQPIGVGLSYGSRVVNSTNQAAEDLYVFLQMFFLRFPEYADLDFHIFGESYGGHYVKKNRSIEDLKETTKQCDYKYDDIFYNNSGVNPYDIRVSNISTATTSHSDYIDFLSRRE</sequence>
<protein>
    <submittedName>
        <fullName evidence="1">15053_t:CDS:1</fullName>
    </submittedName>
</protein>
<feature type="non-terminal residue" evidence="1">
    <location>
        <position position="172"/>
    </location>
</feature>